<protein>
    <submittedName>
        <fullName evidence="2">Uncharacterized protein</fullName>
    </submittedName>
</protein>
<evidence type="ECO:0000256" key="1">
    <source>
        <dbReference type="SAM" id="MobiDB-lite"/>
    </source>
</evidence>
<reference evidence="2 3" key="1">
    <citation type="submission" date="2018-09" db="EMBL/GenBank/DDBJ databases">
        <title>Genomic investigation of the strawberry pathogen Phytophthora fragariae indicates pathogenicity is determined by transcriptional variation in three key races.</title>
        <authorList>
            <person name="Adams T.M."/>
            <person name="Armitage A.D."/>
            <person name="Sobczyk M.K."/>
            <person name="Bates H.J."/>
            <person name="Dunwell J.M."/>
            <person name="Nellist C.F."/>
            <person name="Harrison R.J."/>
        </authorList>
    </citation>
    <scope>NUCLEOTIDE SEQUENCE [LARGE SCALE GENOMIC DNA]</scope>
    <source>
        <strain evidence="2 3">NOV-77</strain>
    </source>
</reference>
<gene>
    <name evidence="2" type="ORF">PF008_g1068</name>
</gene>
<sequence length="64" mass="7137">MESVFRRARTSTFKVTRMPTGLLILVTASLHRATCSKSPADRSHGVPRSSQVCHFRQARPSTSH</sequence>
<feature type="region of interest" description="Disordered" evidence="1">
    <location>
        <begin position="36"/>
        <end position="64"/>
    </location>
</feature>
<dbReference type="Proteomes" id="UP000486351">
    <property type="component" value="Unassembled WGS sequence"/>
</dbReference>
<evidence type="ECO:0000313" key="2">
    <source>
        <dbReference type="EMBL" id="KAE9361413.1"/>
    </source>
</evidence>
<evidence type="ECO:0000313" key="3">
    <source>
        <dbReference type="Proteomes" id="UP000486351"/>
    </source>
</evidence>
<comment type="caution">
    <text evidence="2">The sequence shown here is derived from an EMBL/GenBank/DDBJ whole genome shotgun (WGS) entry which is preliminary data.</text>
</comment>
<organism evidence="2 3">
    <name type="scientific">Phytophthora fragariae</name>
    <dbReference type="NCBI Taxonomy" id="53985"/>
    <lineage>
        <taxon>Eukaryota</taxon>
        <taxon>Sar</taxon>
        <taxon>Stramenopiles</taxon>
        <taxon>Oomycota</taxon>
        <taxon>Peronosporomycetes</taxon>
        <taxon>Peronosporales</taxon>
        <taxon>Peronosporaceae</taxon>
        <taxon>Phytophthora</taxon>
    </lineage>
</organism>
<dbReference type="AlphaFoldDB" id="A0A6G0SLD2"/>
<accession>A0A6G0SLD2</accession>
<proteinExistence type="predicted"/>
<name>A0A6G0SLD2_9STRA</name>
<dbReference type="EMBL" id="QXFY01000025">
    <property type="protein sequence ID" value="KAE9361413.1"/>
    <property type="molecule type" value="Genomic_DNA"/>
</dbReference>